<dbReference type="AlphaFoldDB" id="A0A8S1GYN8"/>
<organism evidence="2 3">
    <name type="scientific">Caenorhabditis auriculariae</name>
    <dbReference type="NCBI Taxonomy" id="2777116"/>
    <lineage>
        <taxon>Eukaryota</taxon>
        <taxon>Metazoa</taxon>
        <taxon>Ecdysozoa</taxon>
        <taxon>Nematoda</taxon>
        <taxon>Chromadorea</taxon>
        <taxon>Rhabditida</taxon>
        <taxon>Rhabditina</taxon>
        <taxon>Rhabditomorpha</taxon>
        <taxon>Rhabditoidea</taxon>
        <taxon>Rhabditidae</taxon>
        <taxon>Peloderinae</taxon>
        <taxon>Caenorhabditis</taxon>
    </lineage>
</organism>
<keyword evidence="3" id="KW-1185">Reference proteome</keyword>
<evidence type="ECO:0000313" key="3">
    <source>
        <dbReference type="Proteomes" id="UP000835052"/>
    </source>
</evidence>
<feature type="chain" id="PRO_5035720839" description="DUF19 domain-containing protein" evidence="1">
    <location>
        <begin position="17"/>
        <end position="238"/>
    </location>
</feature>
<sequence length="238" mass="26866">MRALVFVSLCCAVCVSQGPMFSALLPVPDDYLLSEQEFQKFFFTDSKDFLLGQCNSVQFNTAQAGFANAIGAPVTTTWRDAYLLTNLTYTMINQGLDSLAAVCTARQQFVQTLGASYDTCVNKFYLLGQGQTTFGNVLFYTHLMRHLEFICSSGFDVYQRNLDCIRKAETTDGTKYRACFYKFNATVNADPNNFCGYTETFLDCIQDYFVQECNSWVGWMECEMERVGFAGDCLNLKC</sequence>
<accession>A0A8S1GYN8</accession>
<dbReference type="PANTHER" id="PTHR34311">
    <property type="entry name" value="PROTEIN CBG21698-RELATED"/>
    <property type="match status" value="1"/>
</dbReference>
<feature type="signal peptide" evidence="1">
    <location>
        <begin position="1"/>
        <end position="16"/>
    </location>
</feature>
<dbReference type="EMBL" id="CAJGYM010000008">
    <property type="protein sequence ID" value="CAD6188569.1"/>
    <property type="molecule type" value="Genomic_DNA"/>
</dbReference>
<proteinExistence type="predicted"/>
<evidence type="ECO:0008006" key="4">
    <source>
        <dbReference type="Google" id="ProtNLM"/>
    </source>
</evidence>
<reference evidence="2" key="1">
    <citation type="submission" date="2020-10" db="EMBL/GenBank/DDBJ databases">
        <authorList>
            <person name="Kikuchi T."/>
        </authorList>
    </citation>
    <scope>NUCLEOTIDE SEQUENCE</scope>
    <source>
        <strain evidence="2">NKZ352</strain>
    </source>
</reference>
<dbReference type="OrthoDB" id="5797537at2759"/>
<dbReference type="Proteomes" id="UP000835052">
    <property type="component" value="Unassembled WGS sequence"/>
</dbReference>
<gene>
    <name evidence="2" type="ORF">CAUJ_LOCUS4488</name>
</gene>
<protein>
    <recommendedName>
        <fullName evidence="4">DUF19 domain-containing protein</fullName>
    </recommendedName>
</protein>
<name>A0A8S1GYN8_9PELO</name>
<evidence type="ECO:0000313" key="2">
    <source>
        <dbReference type="EMBL" id="CAD6188569.1"/>
    </source>
</evidence>
<evidence type="ECO:0000256" key="1">
    <source>
        <dbReference type="SAM" id="SignalP"/>
    </source>
</evidence>
<comment type="caution">
    <text evidence="2">The sequence shown here is derived from an EMBL/GenBank/DDBJ whole genome shotgun (WGS) entry which is preliminary data.</text>
</comment>
<dbReference type="PANTHER" id="PTHR34311:SF2">
    <property type="entry name" value="CONJUGAL TRANSFER PROTEIN TRAN"/>
    <property type="match status" value="1"/>
</dbReference>
<keyword evidence="1" id="KW-0732">Signal</keyword>